<accession>A0A101HSP0</accession>
<sequence>MKALDVAAMEEYGIAGLVLMENAGRQVVEVVRQVLGEVRDRAVTVFIGKGNNGGDGLVAARHLFNLGAEVKVLALDDVKNITGDAAVNLAIWQKMGQKIYSVQHGDGINIVRLMLMNTDLIVDAIYGTGFRGKVNEVVGRIIEVLNGSGKPIVAVDIPSGLEADSGRVKGPCIQAVRTVTFGLPKLGLILEPGVDYTGRLHIADISIPAHLVEKSAPPRYLITAELVSEWLPQRPSGAHKGNFGRTLVVAGSRGMTGAAGLAGEGALRTGAGIVTVAVPETLHDVMEVKLTEVMTVPLPDTGAGVLSGEAGQVILTNLGKADVLAVGPGLSTAPEVVTLIKELLLSIRVPCVLDADALNAIEGEGEILKGVQVPVVISPHPGEMARLMGIPVREVQEDRLGVAVRA</sequence>
<evidence type="ECO:0000313" key="17">
    <source>
        <dbReference type="EMBL" id="KUK82411.1"/>
    </source>
</evidence>
<dbReference type="HAMAP" id="MF_01966">
    <property type="entry name" value="NADHX_epimerase"/>
    <property type="match status" value="1"/>
</dbReference>
<evidence type="ECO:0000256" key="13">
    <source>
        <dbReference type="ARBA" id="ARBA00048238"/>
    </source>
</evidence>
<dbReference type="Pfam" id="PF03853">
    <property type="entry name" value="YjeF_N"/>
    <property type="match status" value="1"/>
</dbReference>
<gene>
    <name evidence="17" type="ORF">XD97_0446</name>
</gene>
<dbReference type="CDD" id="cd01171">
    <property type="entry name" value="YXKO-related"/>
    <property type="match status" value="1"/>
</dbReference>
<evidence type="ECO:0000256" key="7">
    <source>
        <dbReference type="ARBA" id="ARBA00022840"/>
    </source>
</evidence>
<dbReference type="SUPFAM" id="SSF64153">
    <property type="entry name" value="YjeF N-terminal domain-like"/>
    <property type="match status" value="1"/>
</dbReference>
<dbReference type="InterPro" id="IPR004443">
    <property type="entry name" value="YjeF_N_dom"/>
</dbReference>
<dbReference type="Gene3D" id="3.40.50.10260">
    <property type="entry name" value="YjeF N-terminal domain"/>
    <property type="match status" value="1"/>
</dbReference>
<evidence type="ECO:0000256" key="8">
    <source>
        <dbReference type="ARBA" id="ARBA00022857"/>
    </source>
</evidence>
<dbReference type="Gene3D" id="3.40.1190.20">
    <property type="match status" value="1"/>
</dbReference>
<comment type="catalytic activity">
    <reaction evidence="14">
        <text>(6S)-NADPHX + ADP = AMP + phosphate + NADPH + H(+)</text>
        <dbReference type="Rhea" id="RHEA:32235"/>
        <dbReference type="ChEBI" id="CHEBI:15378"/>
        <dbReference type="ChEBI" id="CHEBI:43474"/>
        <dbReference type="ChEBI" id="CHEBI:57783"/>
        <dbReference type="ChEBI" id="CHEBI:64076"/>
        <dbReference type="ChEBI" id="CHEBI:456215"/>
        <dbReference type="ChEBI" id="CHEBI:456216"/>
        <dbReference type="EC" id="4.2.1.136"/>
    </reaction>
</comment>
<dbReference type="NCBIfam" id="TIGR00197">
    <property type="entry name" value="yjeF_nterm"/>
    <property type="match status" value="1"/>
</dbReference>
<dbReference type="PANTHER" id="PTHR12592:SF0">
    <property type="entry name" value="ATP-DEPENDENT (S)-NAD(P)H-HYDRATE DEHYDRATASE"/>
    <property type="match status" value="1"/>
</dbReference>
<evidence type="ECO:0000259" key="15">
    <source>
        <dbReference type="PROSITE" id="PS51383"/>
    </source>
</evidence>
<feature type="domain" description="YjeF N-terminal" evidence="16">
    <location>
        <begin position="1"/>
        <end position="213"/>
    </location>
</feature>
<dbReference type="SUPFAM" id="SSF53613">
    <property type="entry name" value="Ribokinase-like"/>
    <property type="match status" value="1"/>
</dbReference>
<feature type="non-terminal residue" evidence="17">
    <location>
        <position position="406"/>
    </location>
</feature>
<dbReference type="InterPro" id="IPR029056">
    <property type="entry name" value="Ribokinase-like"/>
</dbReference>
<dbReference type="InterPro" id="IPR036652">
    <property type="entry name" value="YjeF_N_dom_sf"/>
</dbReference>
<protein>
    <recommendedName>
        <fullName evidence="5">Bifunctional NAD(P)H-hydrate repair enzyme Nnr</fullName>
        <ecNumber evidence="4">4.2.1.136</ecNumber>
    </recommendedName>
    <alternativeName>
        <fullName evidence="12">Nicotinamide nucleotide repair protein</fullName>
    </alternativeName>
</protein>
<keyword evidence="9" id="KW-0520">NAD</keyword>
<dbReference type="GO" id="GO:0110051">
    <property type="term" value="P:metabolite repair"/>
    <property type="evidence" value="ECO:0007669"/>
    <property type="project" value="TreeGrafter"/>
</dbReference>
<keyword evidence="8" id="KW-0521">NADP</keyword>
<dbReference type="GO" id="GO:0052855">
    <property type="term" value="F:ADP-dependent NAD(P)H-hydrate dehydratase activity"/>
    <property type="evidence" value="ECO:0007669"/>
    <property type="project" value="UniProtKB-EC"/>
</dbReference>
<evidence type="ECO:0000256" key="10">
    <source>
        <dbReference type="ARBA" id="ARBA00023239"/>
    </source>
</evidence>
<feature type="domain" description="YjeF C-terminal" evidence="15">
    <location>
        <begin position="223"/>
        <end position="406"/>
    </location>
</feature>
<keyword evidence="17" id="KW-0808">Transferase</keyword>
<dbReference type="PROSITE" id="PS51383">
    <property type="entry name" value="YJEF_C_3"/>
    <property type="match status" value="1"/>
</dbReference>
<dbReference type="GO" id="GO:0052856">
    <property type="term" value="F:NAD(P)HX epimerase activity"/>
    <property type="evidence" value="ECO:0007669"/>
    <property type="project" value="TreeGrafter"/>
</dbReference>
<evidence type="ECO:0000256" key="9">
    <source>
        <dbReference type="ARBA" id="ARBA00023027"/>
    </source>
</evidence>
<evidence type="ECO:0000256" key="14">
    <source>
        <dbReference type="ARBA" id="ARBA00049209"/>
    </source>
</evidence>
<dbReference type="InterPro" id="IPR000631">
    <property type="entry name" value="CARKD"/>
</dbReference>
<proteinExistence type="inferred from homology"/>
<evidence type="ECO:0000256" key="4">
    <source>
        <dbReference type="ARBA" id="ARBA00013129"/>
    </source>
</evidence>
<evidence type="ECO:0000313" key="18">
    <source>
        <dbReference type="Proteomes" id="UP000054705"/>
    </source>
</evidence>
<dbReference type="GO" id="GO:0005524">
    <property type="term" value="F:ATP binding"/>
    <property type="evidence" value="ECO:0007669"/>
    <property type="project" value="UniProtKB-KW"/>
</dbReference>
<dbReference type="GO" id="GO:0016301">
    <property type="term" value="F:kinase activity"/>
    <property type="evidence" value="ECO:0007669"/>
    <property type="project" value="UniProtKB-KW"/>
</dbReference>
<comment type="catalytic activity">
    <reaction evidence="13">
        <text>(6S)-NADHX + ADP = AMP + phosphate + NADH + H(+)</text>
        <dbReference type="Rhea" id="RHEA:32223"/>
        <dbReference type="ChEBI" id="CHEBI:15378"/>
        <dbReference type="ChEBI" id="CHEBI:43474"/>
        <dbReference type="ChEBI" id="CHEBI:57945"/>
        <dbReference type="ChEBI" id="CHEBI:64074"/>
        <dbReference type="ChEBI" id="CHEBI:456215"/>
        <dbReference type="ChEBI" id="CHEBI:456216"/>
        <dbReference type="EC" id="4.2.1.136"/>
    </reaction>
</comment>
<dbReference type="EMBL" id="LGGS01000095">
    <property type="protein sequence ID" value="KUK82411.1"/>
    <property type="molecule type" value="Genomic_DNA"/>
</dbReference>
<comment type="caution">
    <text evidence="17">The sequence shown here is derived from an EMBL/GenBank/DDBJ whole genome shotgun (WGS) entry which is preliminary data.</text>
</comment>
<organism evidence="17 18">
    <name type="scientific">Pelotomaculum thermopropionicum</name>
    <dbReference type="NCBI Taxonomy" id="110500"/>
    <lineage>
        <taxon>Bacteria</taxon>
        <taxon>Bacillati</taxon>
        <taxon>Bacillota</taxon>
        <taxon>Clostridia</taxon>
        <taxon>Eubacteriales</taxon>
        <taxon>Desulfotomaculaceae</taxon>
        <taxon>Pelotomaculum</taxon>
    </lineage>
</organism>
<keyword evidence="10" id="KW-0456">Lyase</keyword>
<evidence type="ECO:0000256" key="2">
    <source>
        <dbReference type="ARBA" id="ARBA00006001"/>
    </source>
</evidence>
<evidence type="ECO:0000256" key="3">
    <source>
        <dbReference type="ARBA" id="ARBA00009524"/>
    </source>
</evidence>
<dbReference type="Pfam" id="PF01256">
    <property type="entry name" value="Carb_kinase"/>
    <property type="match status" value="1"/>
</dbReference>
<evidence type="ECO:0000259" key="16">
    <source>
        <dbReference type="PROSITE" id="PS51385"/>
    </source>
</evidence>
<comment type="similarity">
    <text evidence="2">In the N-terminal section; belongs to the NnrE/AIBP family.</text>
</comment>
<evidence type="ECO:0000256" key="5">
    <source>
        <dbReference type="ARBA" id="ARBA00018591"/>
    </source>
</evidence>
<comment type="cofactor">
    <cofactor evidence="1">
        <name>K(+)</name>
        <dbReference type="ChEBI" id="CHEBI:29103"/>
    </cofactor>
</comment>
<evidence type="ECO:0000256" key="11">
    <source>
        <dbReference type="ARBA" id="ARBA00025153"/>
    </source>
</evidence>
<evidence type="ECO:0000256" key="1">
    <source>
        <dbReference type="ARBA" id="ARBA00001958"/>
    </source>
</evidence>
<dbReference type="AlphaFoldDB" id="A0A101HSP0"/>
<keyword evidence="17" id="KW-0418">Kinase</keyword>
<dbReference type="PROSITE" id="PS51385">
    <property type="entry name" value="YJEF_N"/>
    <property type="match status" value="1"/>
</dbReference>
<evidence type="ECO:0000256" key="12">
    <source>
        <dbReference type="ARBA" id="ARBA00032624"/>
    </source>
</evidence>
<name>A0A101HSP0_9FIRM</name>
<reference evidence="18" key="1">
    <citation type="journal article" date="2015" name="MBio">
        <title>Genome-Resolved Metagenomic Analysis Reveals Roles for Candidate Phyla and Other Microbial Community Members in Biogeochemical Transformations in Oil Reservoirs.</title>
        <authorList>
            <person name="Hu P."/>
            <person name="Tom L."/>
            <person name="Singh A."/>
            <person name="Thomas B.C."/>
            <person name="Baker B.J."/>
            <person name="Piceno Y.M."/>
            <person name="Andersen G.L."/>
            <person name="Banfield J.F."/>
        </authorList>
    </citation>
    <scope>NUCLEOTIDE SEQUENCE [LARGE SCALE GENOMIC DNA]</scope>
</reference>
<evidence type="ECO:0000256" key="6">
    <source>
        <dbReference type="ARBA" id="ARBA00022741"/>
    </source>
</evidence>
<dbReference type="EC" id="4.2.1.136" evidence="4"/>
<keyword evidence="6" id="KW-0547">Nucleotide-binding</keyword>
<keyword evidence="7" id="KW-0067">ATP-binding</keyword>
<comment type="similarity">
    <text evidence="3">In the C-terminal section; belongs to the NnrD/CARKD family.</text>
</comment>
<dbReference type="PANTHER" id="PTHR12592">
    <property type="entry name" value="ATP-DEPENDENT (S)-NAD(P)H-HYDRATE DEHYDRATASE FAMILY MEMBER"/>
    <property type="match status" value="1"/>
</dbReference>
<comment type="function">
    <text evidence="11">Bifunctional enzyme that catalyzes the epimerization of the S- and R-forms of NAD(P)HX and the dehydration of the S-form of NAD(P)HX at the expense of ADP, which is converted to AMP. This allows the repair of both epimers of NAD(P)HX, a damaged form of NAD(P)H that is a result of enzymatic or heat-dependent hydration.</text>
</comment>
<dbReference type="Proteomes" id="UP000054705">
    <property type="component" value="Unassembled WGS sequence"/>
</dbReference>